<reference evidence="2 3" key="1">
    <citation type="submission" date="2018-06" db="EMBL/GenBank/DDBJ databases">
        <title>Sphaerisporangium craniellae sp. nov., isolated from a marine sponge in the South China Sea.</title>
        <authorList>
            <person name="Li L."/>
        </authorList>
    </citation>
    <scope>NUCLEOTIDE SEQUENCE [LARGE SCALE GENOMIC DNA]</scope>
    <source>
        <strain evidence="2 3">CCTCC AA 208026</strain>
    </source>
</reference>
<comment type="caution">
    <text evidence="2">The sequence shown here is derived from an EMBL/GenBank/DDBJ whole genome shotgun (WGS) entry which is preliminary data.</text>
</comment>
<evidence type="ECO:0000313" key="2">
    <source>
        <dbReference type="EMBL" id="RCG16207.1"/>
    </source>
</evidence>
<feature type="compositionally biased region" description="Low complexity" evidence="1">
    <location>
        <begin position="233"/>
        <end position="246"/>
    </location>
</feature>
<dbReference type="Proteomes" id="UP000253094">
    <property type="component" value="Unassembled WGS sequence"/>
</dbReference>
<organism evidence="2 3">
    <name type="scientific">Sphaerisporangium album</name>
    <dbReference type="NCBI Taxonomy" id="509200"/>
    <lineage>
        <taxon>Bacteria</taxon>
        <taxon>Bacillati</taxon>
        <taxon>Actinomycetota</taxon>
        <taxon>Actinomycetes</taxon>
        <taxon>Streptosporangiales</taxon>
        <taxon>Streptosporangiaceae</taxon>
        <taxon>Sphaerisporangium</taxon>
    </lineage>
</organism>
<feature type="compositionally biased region" description="Low complexity" evidence="1">
    <location>
        <begin position="278"/>
        <end position="294"/>
    </location>
</feature>
<dbReference type="AlphaFoldDB" id="A0A367EFS0"/>
<gene>
    <name evidence="2" type="ORF">DQ384_40115</name>
</gene>
<name>A0A367EFS0_9ACTN</name>
<dbReference type="EMBL" id="QOIL01000051">
    <property type="protein sequence ID" value="RCG16207.1"/>
    <property type="molecule type" value="Genomic_DNA"/>
</dbReference>
<evidence type="ECO:0000256" key="1">
    <source>
        <dbReference type="SAM" id="MobiDB-lite"/>
    </source>
</evidence>
<protein>
    <submittedName>
        <fullName evidence="2">Uncharacterized protein</fullName>
    </submittedName>
</protein>
<evidence type="ECO:0000313" key="3">
    <source>
        <dbReference type="Proteomes" id="UP000253094"/>
    </source>
</evidence>
<proteinExistence type="predicted"/>
<feature type="compositionally biased region" description="Pro residues" evidence="1">
    <location>
        <begin position="215"/>
        <end position="226"/>
    </location>
</feature>
<sequence length="365" mass="40846">MQTAVKGPTADSGDAVFMPYERDAALEFRQEHEGVHFWCGTVSGCGRPLFTRIGDERIPHFYHLGESEAQCRLAKRSRGRLDIEPEMISAELKRWRQSRDLPEGEAVFRDPIDRFDARYIHISDPASTRDTRVVLGNITITKVLEDAESPQGREWDWFVHERNSEVTAILDRQGVAYGRFRFVMHATSATLEVFLSTPDNVGDWGRISRYVPAPNRAPRPLEPAPPVTADLKPGPARAPVPQRAAASGPARERVDRDALIALEAQFPPRRGLDGGPTREPASARRAPRPLASEPTRQHAPRSEEQIANEFKDAIADLKEALDLGDRKNKARCARRLHALRKAHRKSLSSDDNRAIKALLKEASPS</sequence>
<accession>A0A367EFS0</accession>
<keyword evidence="3" id="KW-1185">Reference proteome</keyword>
<feature type="region of interest" description="Disordered" evidence="1">
    <location>
        <begin position="340"/>
        <end position="365"/>
    </location>
</feature>
<feature type="region of interest" description="Disordered" evidence="1">
    <location>
        <begin position="212"/>
        <end position="303"/>
    </location>
</feature>